<dbReference type="OrthoDB" id="5507614at2"/>
<dbReference type="InterPro" id="IPR044665">
    <property type="entry name" value="E_coli_cyclophilin_A-like"/>
</dbReference>
<dbReference type="RefSeq" id="WP_086991603.1">
    <property type="nucleotide sequence ID" value="NZ_FUHU01000026.1"/>
</dbReference>
<evidence type="ECO:0000313" key="8">
    <source>
        <dbReference type="Proteomes" id="UP000195787"/>
    </source>
</evidence>
<keyword evidence="5" id="KW-1133">Transmembrane helix</keyword>
<feature type="compositionally biased region" description="Basic and acidic residues" evidence="4">
    <location>
        <begin position="12"/>
        <end position="21"/>
    </location>
</feature>
<reference evidence="7 8" key="1">
    <citation type="submission" date="2017-02" db="EMBL/GenBank/DDBJ databases">
        <authorList>
            <person name="Peterson S.W."/>
        </authorList>
    </citation>
    <scope>NUCLEOTIDE SEQUENCE [LARGE SCALE GENOMIC DNA]</scope>
    <source>
        <strain evidence="7 8">LMG 22410</strain>
    </source>
</reference>
<name>A0A1R4FPL1_9MICO</name>
<keyword evidence="2" id="KW-0697">Rotamase</keyword>
<evidence type="ECO:0000256" key="1">
    <source>
        <dbReference type="ARBA" id="ARBA00013194"/>
    </source>
</evidence>
<dbReference type="GO" id="GO:0003755">
    <property type="term" value="F:peptidyl-prolyl cis-trans isomerase activity"/>
    <property type="evidence" value="ECO:0007669"/>
    <property type="project" value="UniProtKB-KW"/>
</dbReference>
<feature type="region of interest" description="Disordered" evidence="4">
    <location>
        <begin position="58"/>
        <end position="97"/>
    </location>
</feature>
<keyword evidence="5" id="KW-0472">Membrane</keyword>
<dbReference type="Pfam" id="PF00160">
    <property type="entry name" value="Pro_isomerase"/>
    <property type="match status" value="1"/>
</dbReference>
<sequence>MASSKEQRRRVRDYQARQTVHEHKRSRRRRDNIIAVIAVVVAGGLGTAATLAYNSQHDADVDASESQTTQPTETGSTEPTATDGTRTDAVPDPSYAEDRTWTGTMVVNGVELAVELDGAAAPQAVSAVVKSAQDGYYDGKVCHRMTTSPGFELLQCGSKGGDGMGEPAFQYGPIENAPEDDAYAAGTIAMARQSGNANSNGYQFFIVYGDTSIPSDAAGGYTVIGQVTGGLDQLKDDVVSLGVEGDAPDGTPVEPVSIESFIVE</sequence>
<evidence type="ECO:0000256" key="3">
    <source>
        <dbReference type="ARBA" id="ARBA00023235"/>
    </source>
</evidence>
<evidence type="ECO:0000256" key="5">
    <source>
        <dbReference type="SAM" id="Phobius"/>
    </source>
</evidence>
<evidence type="ECO:0000256" key="4">
    <source>
        <dbReference type="SAM" id="MobiDB-lite"/>
    </source>
</evidence>
<keyword evidence="8" id="KW-1185">Reference proteome</keyword>
<dbReference type="PROSITE" id="PS50072">
    <property type="entry name" value="CSA_PPIASE_2"/>
    <property type="match status" value="1"/>
</dbReference>
<protein>
    <recommendedName>
        <fullName evidence="1">peptidylprolyl isomerase</fullName>
        <ecNumber evidence="1">5.2.1.8</ecNumber>
    </recommendedName>
</protein>
<keyword evidence="3 7" id="KW-0413">Isomerase</keyword>
<evidence type="ECO:0000259" key="6">
    <source>
        <dbReference type="PROSITE" id="PS50072"/>
    </source>
</evidence>
<dbReference type="EC" id="5.2.1.8" evidence="1"/>
<dbReference type="InterPro" id="IPR002130">
    <property type="entry name" value="Cyclophilin-type_PPIase_dom"/>
</dbReference>
<feature type="region of interest" description="Disordered" evidence="4">
    <location>
        <begin position="1"/>
        <end position="27"/>
    </location>
</feature>
<dbReference type="SUPFAM" id="SSF50891">
    <property type="entry name" value="Cyclophilin-like"/>
    <property type="match status" value="1"/>
</dbReference>
<feature type="compositionally biased region" description="Polar residues" evidence="4">
    <location>
        <begin position="64"/>
        <end position="84"/>
    </location>
</feature>
<evidence type="ECO:0000256" key="2">
    <source>
        <dbReference type="ARBA" id="ARBA00023110"/>
    </source>
</evidence>
<feature type="transmembrane region" description="Helical" evidence="5">
    <location>
        <begin position="33"/>
        <end position="53"/>
    </location>
</feature>
<dbReference type="PANTHER" id="PTHR43246">
    <property type="entry name" value="PEPTIDYL-PROLYL CIS-TRANS ISOMERASE CYP38, CHLOROPLASTIC"/>
    <property type="match status" value="1"/>
</dbReference>
<dbReference type="GeneID" id="303172732"/>
<dbReference type="AlphaFoldDB" id="A0A1R4FPL1"/>
<keyword evidence="5" id="KW-0812">Transmembrane</keyword>
<dbReference type="Gene3D" id="2.40.100.10">
    <property type="entry name" value="Cyclophilin-like"/>
    <property type="match status" value="1"/>
</dbReference>
<evidence type="ECO:0000313" key="7">
    <source>
        <dbReference type="EMBL" id="SJM57950.1"/>
    </source>
</evidence>
<proteinExistence type="predicted"/>
<gene>
    <name evidence="7" type="ORF">CZ674_05815</name>
</gene>
<dbReference type="EMBL" id="FUHU01000026">
    <property type="protein sequence ID" value="SJM57950.1"/>
    <property type="molecule type" value="Genomic_DNA"/>
</dbReference>
<organism evidence="7 8">
    <name type="scientific">Agrococcus casei LMG 22410</name>
    <dbReference type="NCBI Taxonomy" id="1255656"/>
    <lineage>
        <taxon>Bacteria</taxon>
        <taxon>Bacillati</taxon>
        <taxon>Actinomycetota</taxon>
        <taxon>Actinomycetes</taxon>
        <taxon>Micrococcales</taxon>
        <taxon>Microbacteriaceae</taxon>
        <taxon>Agrococcus</taxon>
    </lineage>
</organism>
<dbReference type="Proteomes" id="UP000195787">
    <property type="component" value="Unassembled WGS sequence"/>
</dbReference>
<feature type="domain" description="PPIase cyclophilin-type" evidence="6">
    <location>
        <begin position="111"/>
        <end position="263"/>
    </location>
</feature>
<dbReference type="InterPro" id="IPR029000">
    <property type="entry name" value="Cyclophilin-like_dom_sf"/>
</dbReference>
<accession>A0A1R4FPL1</accession>